<evidence type="ECO:0000256" key="1">
    <source>
        <dbReference type="SAM" id="MobiDB-lite"/>
    </source>
</evidence>
<protein>
    <recommendedName>
        <fullName evidence="5">Dockerin domain-containing protein</fullName>
    </recommendedName>
</protein>
<organism evidence="3 4">
    <name type="scientific">Geobacter hydrogenophilus</name>
    <dbReference type="NCBI Taxonomy" id="40983"/>
    <lineage>
        <taxon>Bacteria</taxon>
        <taxon>Pseudomonadati</taxon>
        <taxon>Thermodesulfobacteriota</taxon>
        <taxon>Desulfuromonadia</taxon>
        <taxon>Geobacterales</taxon>
        <taxon>Geobacteraceae</taxon>
        <taxon>Geobacter</taxon>
    </lineage>
</organism>
<dbReference type="SUPFAM" id="SSF63829">
    <property type="entry name" value="Calcium-dependent phosphotriesterase"/>
    <property type="match status" value="1"/>
</dbReference>
<dbReference type="Gene3D" id="2.120.10.30">
    <property type="entry name" value="TolB, C-terminal domain"/>
    <property type="match status" value="2"/>
</dbReference>
<feature type="signal peptide" evidence="2">
    <location>
        <begin position="1"/>
        <end position="32"/>
    </location>
</feature>
<dbReference type="RefSeq" id="WP_214184791.1">
    <property type="nucleotide sequence ID" value="NZ_BSDS01000002.1"/>
</dbReference>
<dbReference type="AlphaFoldDB" id="A0A9W6G3Z3"/>
<comment type="caution">
    <text evidence="3">The sequence shown here is derived from an EMBL/GenBank/DDBJ whole genome shotgun (WGS) entry which is preliminary data.</text>
</comment>
<dbReference type="InterPro" id="IPR018247">
    <property type="entry name" value="EF_Hand_1_Ca_BS"/>
</dbReference>
<feature type="chain" id="PRO_5040740015" description="Dockerin domain-containing protein" evidence="2">
    <location>
        <begin position="33"/>
        <end position="615"/>
    </location>
</feature>
<reference evidence="3" key="1">
    <citation type="submission" date="2022-12" db="EMBL/GenBank/DDBJ databases">
        <title>Reference genome sequencing for broad-spectrum identification of bacterial and archaeal isolates by mass spectrometry.</title>
        <authorList>
            <person name="Sekiguchi Y."/>
            <person name="Tourlousse D.M."/>
        </authorList>
    </citation>
    <scope>NUCLEOTIDE SEQUENCE</scope>
    <source>
        <strain evidence="3">H2</strain>
    </source>
</reference>
<keyword evidence="2" id="KW-0732">Signal</keyword>
<name>A0A9W6G3Z3_9BACT</name>
<keyword evidence="4" id="KW-1185">Reference proteome</keyword>
<evidence type="ECO:0000313" key="3">
    <source>
        <dbReference type="EMBL" id="GLI39970.1"/>
    </source>
</evidence>
<evidence type="ECO:0000256" key="2">
    <source>
        <dbReference type="SAM" id="SignalP"/>
    </source>
</evidence>
<feature type="region of interest" description="Disordered" evidence="1">
    <location>
        <begin position="574"/>
        <end position="597"/>
    </location>
</feature>
<dbReference type="Proteomes" id="UP001144352">
    <property type="component" value="Unassembled WGS sequence"/>
</dbReference>
<evidence type="ECO:0000313" key="4">
    <source>
        <dbReference type="Proteomes" id="UP001144352"/>
    </source>
</evidence>
<evidence type="ECO:0008006" key="5">
    <source>
        <dbReference type="Google" id="ProtNLM"/>
    </source>
</evidence>
<dbReference type="PROSITE" id="PS00018">
    <property type="entry name" value="EF_HAND_1"/>
    <property type="match status" value="3"/>
</dbReference>
<dbReference type="InterPro" id="IPR011042">
    <property type="entry name" value="6-blade_b-propeller_TolB-like"/>
</dbReference>
<dbReference type="EMBL" id="BSDS01000002">
    <property type="protein sequence ID" value="GLI39970.1"/>
    <property type="molecule type" value="Genomic_DNA"/>
</dbReference>
<accession>A0A9W6G3Z3</accession>
<proteinExistence type="predicted"/>
<sequence length="615" mass="65522">MKRAIMKSHPFRPLILPPIVLALALMGGNALAASQTYTLDADFDLGAMTGVNHTAPNNNQLQLNITGTSFPVLWIANAGEDTLSKVDSTQIGGSPGREIARYRTWFNSGNHAHDAWNGPAPSRTAVDAQGNAYVLDRWFGGYPTLFKILNNTFIDRNGNGVVDTSTDANNSGTIQLSEMMPLVDNNPANGMIDSAEIQDERIAWVKRVPDGTYTGSGSTPITRPNGIGRALCIGTDGNLWVGLYNNYEYYKISSVDGHTIAGPVATQYPNYGCLIDQNGTLWGANWSYGVLTRIANTGSDTGPYTVRNIPMPNAVYGLALRRDAANVTHVIMGGSCNSYVEHIDDGTNNWTKPATVNYCTYAVGADNDGNILASKTGGGVVKFNPNGTVIWDKGSQVGGSDSRGVIADANNDIWQVHRQTNNMAKYKGTDGSFLGVIPIGFEPYTYSDASGTAALSITTKTGNWDVVKDGGAAGTKWGTVSWNATVPTGAGVTAEARTSDTTAGLASQVFQPVTNGTPFTMTGRYIEVKVTLNANPQNQSPIVQDVTVASTVQLKCDVDKDGDIDQADLSLISRARGQRATGPDDPRDSDGDGLITPNDVKRCIPQCTRLNCTVQ</sequence>
<gene>
    <name evidence="3" type="ORF">GHYDROH2_34710</name>
</gene>